<dbReference type="InterPro" id="IPR048068">
    <property type="entry name" value="LarA-like"/>
</dbReference>
<feature type="domain" description="LarA-like N-terminal" evidence="1">
    <location>
        <begin position="13"/>
        <end position="199"/>
    </location>
</feature>
<dbReference type="AlphaFoldDB" id="A0A517QE62"/>
<dbReference type="Gene3D" id="3.90.226.30">
    <property type="match status" value="1"/>
</dbReference>
<dbReference type="EMBL" id="CP037421">
    <property type="protein sequence ID" value="QDT29930.1"/>
    <property type="molecule type" value="Genomic_DNA"/>
</dbReference>
<evidence type="ECO:0000259" key="1">
    <source>
        <dbReference type="Pfam" id="PF09861"/>
    </source>
</evidence>
<accession>A0A517QE62</accession>
<organism evidence="2 3">
    <name type="scientific">Gimesia panareensis</name>
    <dbReference type="NCBI Taxonomy" id="2527978"/>
    <lineage>
        <taxon>Bacteria</taxon>
        <taxon>Pseudomonadati</taxon>
        <taxon>Planctomycetota</taxon>
        <taxon>Planctomycetia</taxon>
        <taxon>Planctomycetales</taxon>
        <taxon>Planctomycetaceae</taxon>
        <taxon>Gimesia</taxon>
    </lineage>
</organism>
<evidence type="ECO:0000313" key="3">
    <source>
        <dbReference type="Proteomes" id="UP000315647"/>
    </source>
</evidence>
<dbReference type="PANTHER" id="PTHR33171:SF17">
    <property type="entry name" value="LARA-LIKE N-TERMINAL DOMAIN-CONTAINING PROTEIN"/>
    <property type="match status" value="1"/>
</dbReference>
<name>A0A517QE62_9PLAN</name>
<reference evidence="2 3" key="1">
    <citation type="submission" date="2019-03" db="EMBL/GenBank/DDBJ databases">
        <title>Deep-cultivation of Planctomycetes and their phenomic and genomic characterization uncovers novel biology.</title>
        <authorList>
            <person name="Wiegand S."/>
            <person name="Jogler M."/>
            <person name="Boedeker C."/>
            <person name="Pinto D."/>
            <person name="Vollmers J."/>
            <person name="Rivas-Marin E."/>
            <person name="Kohn T."/>
            <person name="Peeters S.H."/>
            <person name="Heuer A."/>
            <person name="Rast P."/>
            <person name="Oberbeckmann S."/>
            <person name="Bunk B."/>
            <person name="Jeske O."/>
            <person name="Meyerdierks A."/>
            <person name="Storesund J.E."/>
            <person name="Kallscheuer N."/>
            <person name="Luecker S."/>
            <person name="Lage O.M."/>
            <person name="Pohl T."/>
            <person name="Merkel B.J."/>
            <person name="Hornburger P."/>
            <person name="Mueller R.-W."/>
            <person name="Bruemmer F."/>
            <person name="Labrenz M."/>
            <person name="Spormann A.M."/>
            <person name="Op den Camp H."/>
            <person name="Overmann J."/>
            <person name="Amann R."/>
            <person name="Jetten M.S.M."/>
            <person name="Mascher T."/>
            <person name="Medema M.H."/>
            <person name="Devos D.P."/>
            <person name="Kaster A.-K."/>
            <person name="Ovreas L."/>
            <person name="Rohde M."/>
            <person name="Galperin M.Y."/>
            <person name="Jogler C."/>
        </authorList>
    </citation>
    <scope>NUCLEOTIDE SEQUENCE [LARGE SCALE GENOMIC DNA]</scope>
    <source>
        <strain evidence="2 3">Enr10</strain>
    </source>
</reference>
<evidence type="ECO:0000313" key="2">
    <source>
        <dbReference type="EMBL" id="QDT29930.1"/>
    </source>
</evidence>
<protein>
    <recommendedName>
        <fullName evidence="1">LarA-like N-terminal domain-containing protein</fullName>
    </recommendedName>
</protein>
<dbReference type="GO" id="GO:0050043">
    <property type="term" value="F:lactate racemase activity"/>
    <property type="evidence" value="ECO:0007669"/>
    <property type="project" value="InterPro"/>
</dbReference>
<dbReference type="Pfam" id="PF09861">
    <property type="entry name" value="Lar_N"/>
    <property type="match status" value="1"/>
</dbReference>
<dbReference type="InterPro" id="IPR018657">
    <property type="entry name" value="LarA-like_N"/>
</dbReference>
<gene>
    <name evidence="2" type="ORF">Enr10x_52880</name>
</gene>
<dbReference type="PANTHER" id="PTHR33171">
    <property type="entry name" value="LAR_N DOMAIN-CONTAINING PROTEIN"/>
    <property type="match status" value="1"/>
</dbReference>
<proteinExistence type="predicted"/>
<keyword evidence="3" id="KW-1185">Reference proteome</keyword>
<dbReference type="Gene3D" id="3.40.50.11440">
    <property type="match status" value="1"/>
</dbReference>
<dbReference type="RefSeq" id="WP_145451818.1">
    <property type="nucleotide sequence ID" value="NZ_CP037421.1"/>
</dbReference>
<sequence length="413" mass="45002">MSLTDTVKIELKYGQTGEFQCEIPSERLICYHQSPAPLADVTQKMQQALNSPLELPPLNLAIVPGDKITILVDPQVPAAGEIINAVWAYLSGCGISAGDLTILQCATDPESDIPKLRDSVTGELQQQAGWISHDPESQEDLGYLGTSAGGERIYLSRHLLEADFVLPIEKVGYDPLIGYAGGGSSLYPGFSSQEAIIKSRGQSHRELTPSDSRPLRQLIDEVGWMLGVQYSVQVIPAGGYQAADIVFGSLEAAFRKAKERLDQLWRVEPEYKAEMILVAVEGGPAGHHWNQLGGVLETARNLVTQDGRVVLLTQIDAEFGEGMQLLASCHEPLDAIKPLRDRQPLDLVAATQLALAGDWALVCLLSQADSEEVEELFIIPLEDEAEIKRLLQTDETVSVIASAQHTYGQLKQD</sequence>
<dbReference type="InterPro" id="IPR043166">
    <property type="entry name" value="LarA-like_C"/>
</dbReference>
<dbReference type="Proteomes" id="UP000315647">
    <property type="component" value="Chromosome"/>
</dbReference>